<dbReference type="Proteomes" id="UP000612055">
    <property type="component" value="Unassembled WGS sequence"/>
</dbReference>
<feature type="compositionally biased region" description="Gly residues" evidence="1">
    <location>
        <begin position="682"/>
        <end position="701"/>
    </location>
</feature>
<dbReference type="AlphaFoldDB" id="A0A835YCD2"/>
<dbReference type="OrthoDB" id="433309at2759"/>
<gene>
    <name evidence="2" type="ORF">HYH03_001931</name>
</gene>
<organism evidence="2 3">
    <name type="scientific">Edaphochlamys debaryana</name>
    <dbReference type="NCBI Taxonomy" id="47281"/>
    <lineage>
        <taxon>Eukaryota</taxon>
        <taxon>Viridiplantae</taxon>
        <taxon>Chlorophyta</taxon>
        <taxon>core chlorophytes</taxon>
        <taxon>Chlorophyceae</taxon>
        <taxon>CS clade</taxon>
        <taxon>Chlamydomonadales</taxon>
        <taxon>Chlamydomonadales incertae sedis</taxon>
        <taxon>Edaphochlamys</taxon>
    </lineage>
</organism>
<evidence type="ECO:0000256" key="1">
    <source>
        <dbReference type="SAM" id="MobiDB-lite"/>
    </source>
</evidence>
<name>A0A835YCD2_9CHLO</name>
<dbReference type="GO" id="GO:0009737">
    <property type="term" value="P:response to abscisic acid"/>
    <property type="evidence" value="ECO:0007669"/>
    <property type="project" value="InterPro"/>
</dbReference>
<dbReference type="GO" id="GO:0030244">
    <property type="term" value="P:cellulose biosynthetic process"/>
    <property type="evidence" value="ECO:0007669"/>
    <property type="project" value="InterPro"/>
</dbReference>
<dbReference type="EMBL" id="JAEHOE010000004">
    <property type="protein sequence ID" value="KAG2500357.1"/>
    <property type="molecule type" value="Genomic_DNA"/>
</dbReference>
<feature type="compositionally biased region" description="Acidic residues" evidence="1">
    <location>
        <begin position="76"/>
        <end position="102"/>
    </location>
</feature>
<feature type="compositionally biased region" description="Gly residues" evidence="1">
    <location>
        <begin position="601"/>
        <end position="617"/>
    </location>
</feature>
<dbReference type="PANTHER" id="PTHR46701:SF7">
    <property type="entry name" value="GLYCOSYLTRANSFERASE-LIKE KOBITO 1"/>
    <property type="match status" value="1"/>
</dbReference>
<accession>A0A835YCD2</accession>
<feature type="region of interest" description="Disordered" evidence="1">
    <location>
        <begin position="648"/>
        <end position="701"/>
    </location>
</feature>
<protein>
    <recommendedName>
        <fullName evidence="4">Glycosyltransferase family 92 protein</fullName>
    </recommendedName>
</protein>
<feature type="region of interest" description="Disordered" evidence="1">
    <location>
        <begin position="1"/>
        <end position="111"/>
    </location>
</feature>
<evidence type="ECO:0008006" key="4">
    <source>
        <dbReference type="Google" id="ProtNLM"/>
    </source>
</evidence>
<keyword evidence="3" id="KW-1185">Reference proteome</keyword>
<evidence type="ECO:0000313" key="2">
    <source>
        <dbReference type="EMBL" id="KAG2500357.1"/>
    </source>
</evidence>
<feature type="region of interest" description="Disordered" evidence="1">
    <location>
        <begin position="715"/>
        <end position="738"/>
    </location>
</feature>
<proteinExistence type="predicted"/>
<feature type="compositionally biased region" description="Basic and acidic residues" evidence="1">
    <location>
        <begin position="11"/>
        <end position="29"/>
    </location>
</feature>
<reference evidence="2" key="1">
    <citation type="journal article" date="2020" name="bioRxiv">
        <title>Comparative genomics of Chlamydomonas.</title>
        <authorList>
            <person name="Craig R.J."/>
            <person name="Hasan A.R."/>
            <person name="Ness R.W."/>
            <person name="Keightley P.D."/>
        </authorList>
    </citation>
    <scope>NUCLEOTIDE SEQUENCE</scope>
    <source>
        <strain evidence="2">CCAP 11/70</strain>
    </source>
</reference>
<comment type="caution">
    <text evidence="2">The sequence shown here is derived from an EMBL/GenBank/DDBJ whole genome shotgun (WGS) entry which is preliminary data.</text>
</comment>
<sequence>MTASRLRRRLHSEEGKDAADPAVDDEKQPQETAAEQEAGDAGGDTGGEDQDGGGGNDGAEEDDEDWLPQIGKREGEPEEDEGGDEDGDEGDLEQQQQEEEGEEVRVPTEPRHDVLVFEELLDYLEEMDSQPLVNCSDAARNQARPTSAELGLAPWDPMQEIESLPARVAFLNYLTKQVCGNGTGAPGPGTTLRVSAFTVWAGNLWGLRRTLMPWLQYHTQLGVCRYYVAYQGRDLPTLKALRSIHSVRLILVSRPFASERLRKRYQAYERNHTWGHLPGNYKLMIKQDFCGDLALRYAHAERQQWMAHIDPDEMMLPATTLQADLASAPPWAAQVRLNNHEALIESFDVVNKYEEVTLFKTHDSTIANRTGDLQWRLRLGTYDSYYQVYYNGKAVARTDRGFLHPWGPHEFWGKAFPTFKDPVHNPEGESKMVDSRMTLLHLSYASWRDLLAKAHSSCPPEAARAARGGNHTWVEQCFVLEFDRLAFLAAVEGERSAQDFWTINSLFSEHAMRKDSEDDDDPVQCRVYHDIERLKELLVRDRLLLRVTQVQQTLRAHELAIRLLARAMGIHIPPPDLSESSNMSGGKSGGSKGSSRIRGKAGAGGVDKAGSGKGKGQGRARAAVGGAAAEAVAALLLQLTGSDQVHESDFSDVALPPPPPSGRGSRGRRRGDRAWVNPWAGMEGGNGSTGSKGGGAGAGLGLGGVNGTGQGVEAKARAEEGGAGTGAAGEQRTEQVRR</sequence>
<dbReference type="PANTHER" id="PTHR46701">
    <property type="entry name" value="GLYCOSYLTRANSFERASE-LIKE KOBITO 1"/>
    <property type="match status" value="1"/>
</dbReference>
<feature type="region of interest" description="Disordered" evidence="1">
    <location>
        <begin position="574"/>
        <end position="619"/>
    </location>
</feature>
<evidence type="ECO:0000313" key="3">
    <source>
        <dbReference type="Proteomes" id="UP000612055"/>
    </source>
</evidence>
<feature type="compositionally biased region" description="Basic residues" evidence="1">
    <location>
        <begin position="1"/>
        <end position="10"/>
    </location>
</feature>
<dbReference type="InterPro" id="IPR044224">
    <property type="entry name" value="KOBITO1-like"/>
</dbReference>